<evidence type="ECO:0000256" key="8">
    <source>
        <dbReference type="SAM" id="SignalP"/>
    </source>
</evidence>
<reference evidence="10 11" key="1">
    <citation type="submission" date="2018-09" db="EMBL/GenBank/DDBJ databases">
        <title>Sphingomonas sp. DAC4.</title>
        <authorList>
            <person name="Seo T."/>
        </authorList>
    </citation>
    <scope>NUCLEOTIDE SEQUENCE [LARGE SCALE GENOMIC DNA]</scope>
    <source>
        <strain evidence="10 11">DAC4</strain>
    </source>
</reference>
<evidence type="ECO:0000259" key="9">
    <source>
        <dbReference type="PROSITE" id="PS52029"/>
    </source>
</evidence>
<keyword evidence="5 7" id="KW-0573">Peptidoglycan synthesis</keyword>
<dbReference type="InterPro" id="IPR050979">
    <property type="entry name" value="LD-transpeptidase"/>
</dbReference>
<evidence type="ECO:0000256" key="5">
    <source>
        <dbReference type="ARBA" id="ARBA00022984"/>
    </source>
</evidence>
<dbReference type="Pfam" id="PF03734">
    <property type="entry name" value="YkuD"/>
    <property type="match status" value="1"/>
</dbReference>
<dbReference type="GO" id="GO:0071972">
    <property type="term" value="F:peptidoglycan L,D-transpeptidase activity"/>
    <property type="evidence" value="ECO:0007669"/>
    <property type="project" value="TreeGrafter"/>
</dbReference>
<dbReference type="InterPro" id="IPR005490">
    <property type="entry name" value="LD_TPept_cat_dom"/>
</dbReference>
<accession>A0A418Q2C3</accession>
<evidence type="ECO:0000313" key="10">
    <source>
        <dbReference type="EMBL" id="RIX31960.1"/>
    </source>
</evidence>
<dbReference type="GO" id="GO:0005576">
    <property type="term" value="C:extracellular region"/>
    <property type="evidence" value="ECO:0007669"/>
    <property type="project" value="TreeGrafter"/>
</dbReference>
<dbReference type="CDD" id="cd16913">
    <property type="entry name" value="YkuD_like"/>
    <property type="match status" value="1"/>
</dbReference>
<evidence type="ECO:0000256" key="1">
    <source>
        <dbReference type="ARBA" id="ARBA00004752"/>
    </source>
</evidence>
<name>A0A418Q2C3_9SPHN</name>
<dbReference type="RefSeq" id="WP_119531432.1">
    <property type="nucleotide sequence ID" value="NZ_QXTF01000001.1"/>
</dbReference>
<feature type="active site" description="Proton donor/acceptor" evidence="7">
    <location>
        <position position="143"/>
    </location>
</feature>
<evidence type="ECO:0000256" key="7">
    <source>
        <dbReference type="PROSITE-ProRule" id="PRU01373"/>
    </source>
</evidence>
<dbReference type="EMBL" id="QXTF01000001">
    <property type="protein sequence ID" value="RIX31960.1"/>
    <property type="molecule type" value="Genomic_DNA"/>
</dbReference>
<dbReference type="AlphaFoldDB" id="A0A418Q2C3"/>
<keyword evidence="8" id="KW-0732">Signal</keyword>
<evidence type="ECO:0000313" key="11">
    <source>
        <dbReference type="Proteomes" id="UP000285023"/>
    </source>
</evidence>
<dbReference type="SUPFAM" id="SSF141523">
    <property type="entry name" value="L,D-transpeptidase catalytic domain-like"/>
    <property type="match status" value="1"/>
</dbReference>
<proteinExistence type="inferred from homology"/>
<evidence type="ECO:0000256" key="6">
    <source>
        <dbReference type="ARBA" id="ARBA00023316"/>
    </source>
</evidence>
<evidence type="ECO:0000256" key="3">
    <source>
        <dbReference type="ARBA" id="ARBA00022679"/>
    </source>
</evidence>
<keyword evidence="11" id="KW-1185">Reference proteome</keyword>
<dbReference type="GO" id="GO:0008360">
    <property type="term" value="P:regulation of cell shape"/>
    <property type="evidence" value="ECO:0007669"/>
    <property type="project" value="UniProtKB-UniRule"/>
</dbReference>
<feature type="active site" description="Nucleophile" evidence="7">
    <location>
        <position position="156"/>
    </location>
</feature>
<sequence>MKKLAFVLATGALALAMPAAPALATIETPEARAEATDAAYMARADMYDAFGDKQLKPGQYLWRDVKASGEARVIVSLGDQMAYVYRGDTLVGVATVSSGKEGKDTPTGIFPILEKKRMHHSRKYDNAPMPFMQRLDKYGIALHAGHNPGRPASHGCIRLPSQFAAKLFKTTSIGSTVMIGA</sequence>
<evidence type="ECO:0000256" key="2">
    <source>
        <dbReference type="ARBA" id="ARBA00005992"/>
    </source>
</evidence>
<comment type="pathway">
    <text evidence="1 7">Cell wall biogenesis; peptidoglycan biosynthesis.</text>
</comment>
<keyword evidence="6 7" id="KW-0961">Cell wall biogenesis/degradation</keyword>
<dbReference type="UniPathway" id="UPA00219"/>
<feature type="chain" id="PRO_5019213766" description="L,D-TPase catalytic domain-containing protein" evidence="8">
    <location>
        <begin position="25"/>
        <end position="181"/>
    </location>
</feature>
<dbReference type="OrthoDB" id="463216at2"/>
<dbReference type="NCBIfam" id="NF004785">
    <property type="entry name" value="PRK06132.1-2"/>
    <property type="match status" value="1"/>
</dbReference>
<keyword evidence="3" id="KW-0808">Transferase</keyword>
<feature type="signal peptide" evidence="8">
    <location>
        <begin position="1"/>
        <end position="24"/>
    </location>
</feature>
<dbReference type="InterPro" id="IPR038063">
    <property type="entry name" value="Transpep_catalytic_dom"/>
</dbReference>
<dbReference type="GO" id="GO:0018104">
    <property type="term" value="P:peptidoglycan-protein cross-linking"/>
    <property type="evidence" value="ECO:0007669"/>
    <property type="project" value="TreeGrafter"/>
</dbReference>
<evidence type="ECO:0000256" key="4">
    <source>
        <dbReference type="ARBA" id="ARBA00022960"/>
    </source>
</evidence>
<keyword evidence="4 7" id="KW-0133">Cell shape</keyword>
<organism evidence="10 11">
    <name type="scientific">Sphingomonas edaphi</name>
    <dbReference type="NCBI Taxonomy" id="2315689"/>
    <lineage>
        <taxon>Bacteria</taxon>
        <taxon>Pseudomonadati</taxon>
        <taxon>Pseudomonadota</taxon>
        <taxon>Alphaproteobacteria</taxon>
        <taxon>Sphingomonadales</taxon>
        <taxon>Sphingomonadaceae</taxon>
        <taxon>Sphingomonas</taxon>
    </lineage>
</organism>
<gene>
    <name evidence="10" type="ORF">D3M59_02915</name>
</gene>
<feature type="domain" description="L,D-TPase catalytic" evidence="9">
    <location>
        <begin position="71"/>
        <end position="180"/>
    </location>
</feature>
<dbReference type="GO" id="GO:0016740">
    <property type="term" value="F:transferase activity"/>
    <property type="evidence" value="ECO:0007669"/>
    <property type="project" value="UniProtKB-KW"/>
</dbReference>
<dbReference type="GO" id="GO:0071555">
    <property type="term" value="P:cell wall organization"/>
    <property type="evidence" value="ECO:0007669"/>
    <property type="project" value="UniProtKB-UniRule"/>
</dbReference>
<dbReference type="PANTHER" id="PTHR30582:SF2">
    <property type="entry name" value="L,D-TRANSPEPTIDASE YCIB-RELATED"/>
    <property type="match status" value="1"/>
</dbReference>
<dbReference type="Proteomes" id="UP000285023">
    <property type="component" value="Unassembled WGS sequence"/>
</dbReference>
<protein>
    <recommendedName>
        <fullName evidence="9">L,D-TPase catalytic domain-containing protein</fullName>
    </recommendedName>
</protein>
<dbReference type="PROSITE" id="PS52029">
    <property type="entry name" value="LD_TPASE"/>
    <property type="match status" value="1"/>
</dbReference>
<comment type="caution">
    <text evidence="10">The sequence shown here is derived from an EMBL/GenBank/DDBJ whole genome shotgun (WGS) entry which is preliminary data.</text>
</comment>
<dbReference type="Gene3D" id="2.40.440.10">
    <property type="entry name" value="L,D-transpeptidase catalytic domain-like"/>
    <property type="match status" value="1"/>
</dbReference>
<comment type="similarity">
    <text evidence="2">Belongs to the YkuD family.</text>
</comment>
<dbReference type="PANTHER" id="PTHR30582">
    <property type="entry name" value="L,D-TRANSPEPTIDASE"/>
    <property type="match status" value="1"/>
</dbReference>